<reference evidence="3 4" key="1">
    <citation type="submission" date="2018-06" db="EMBL/GenBank/DDBJ databases">
        <title>Genomic Encyclopedia of Archaeal and Bacterial Type Strains, Phase II (KMG-II): from individual species to whole genera.</title>
        <authorList>
            <person name="Goeker M."/>
        </authorList>
    </citation>
    <scope>NUCLEOTIDE SEQUENCE [LARGE SCALE GENOMIC DNA]</scope>
    <source>
        <strain evidence="3 4">DSM 29821</strain>
    </source>
</reference>
<dbReference type="EMBL" id="QLMA01000003">
    <property type="protein sequence ID" value="RAJ83280.1"/>
    <property type="molecule type" value="Genomic_DNA"/>
</dbReference>
<name>A0A327W4J4_9BACT</name>
<dbReference type="AlphaFoldDB" id="A0A327W4J4"/>
<proteinExistence type="predicted"/>
<organism evidence="3 4">
    <name type="scientific">Chitinophaga dinghuensis</name>
    <dbReference type="NCBI Taxonomy" id="1539050"/>
    <lineage>
        <taxon>Bacteria</taxon>
        <taxon>Pseudomonadati</taxon>
        <taxon>Bacteroidota</taxon>
        <taxon>Chitinophagia</taxon>
        <taxon>Chitinophagales</taxon>
        <taxon>Chitinophagaceae</taxon>
        <taxon>Chitinophaga</taxon>
    </lineage>
</organism>
<protein>
    <submittedName>
        <fullName evidence="3">DinB family protein</fullName>
    </submittedName>
</protein>
<dbReference type="OrthoDB" id="9807923at2"/>
<sequence length="202" mass="22924">MKKSLLLMLVVLCAGFVPPKVAINAHRDDKTLLLTQLTETKNNLLKEVQGLSEEQLKFKPAPDRWSVIECVEHITRVEKGMYDGEQQLVKEPADPSKRANIKITDQQIITGVEDRSKKFKAPEQFVPKDDQTPQQTIQNFITQRDAVIAYVTNTTDDLRNHVTDKSPMGPIDAYQLLLLDAAHTNRHTQQIVEVKNSPNFPK</sequence>
<evidence type="ECO:0000259" key="2">
    <source>
        <dbReference type="Pfam" id="PF12867"/>
    </source>
</evidence>
<dbReference type="Gene3D" id="1.20.120.450">
    <property type="entry name" value="dinb family like domain"/>
    <property type="match status" value="1"/>
</dbReference>
<evidence type="ECO:0000313" key="4">
    <source>
        <dbReference type="Proteomes" id="UP000249819"/>
    </source>
</evidence>
<comment type="caution">
    <text evidence="3">The sequence shown here is derived from an EMBL/GenBank/DDBJ whole genome shotgun (WGS) entry which is preliminary data.</text>
</comment>
<evidence type="ECO:0000313" key="3">
    <source>
        <dbReference type="EMBL" id="RAJ83280.1"/>
    </source>
</evidence>
<dbReference type="RefSeq" id="WP_111591936.1">
    <property type="nucleotide sequence ID" value="NZ_QLMA01000003.1"/>
</dbReference>
<dbReference type="Proteomes" id="UP000249819">
    <property type="component" value="Unassembled WGS sequence"/>
</dbReference>
<dbReference type="Pfam" id="PF12867">
    <property type="entry name" value="DinB_2"/>
    <property type="match status" value="1"/>
</dbReference>
<gene>
    <name evidence="3" type="ORF">CLV59_103244</name>
</gene>
<evidence type="ECO:0000256" key="1">
    <source>
        <dbReference type="SAM" id="SignalP"/>
    </source>
</evidence>
<accession>A0A327W4J4</accession>
<dbReference type="SUPFAM" id="SSF109854">
    <property type="entry name" value="DinB/YfiT-like putative metalloenzymes"/>
    <property type="match status" value="1"/>
</dbReference>
<feature type="domain" description="DinB-like" evidence="2">
    <location>
        <begin position="36"/>
        <end position="191"/>
    </location>
</feature>
<keyword evidence="1" id="KW-0732">Signal</keyword>
<feature type="chain" id="PRO_5016304332" evidence="1">
    <location>
        <begin position="23"/>
        <end position="202"/>
    </location>
</feature>
<dbReference type="InterPro" id="IPR024775">
    <property type="entry name" value="DinB-like"/>
</dbReference>
<feature type="signal peptide" evidence="1">
    <location>
        <begin position="1"/>
        <end position="22"/>
    </location>
</feature>
<dbReference type="InterPro" id="IPR034660">
    <property type="entry name" value="DinB/YfiT-like"/>
</dbReference>
<keyword evidence="4" id="KW-1185">Reference proteome</keyword>